<comment type="similarity">
    <text evidence="2">Belongs to the YkuD family.</text>
</comment>
<protein>
    <recommendedName>
        <fullName evidence="9">L,D-TPase catalytic domain-containing protein</fullName>
    </recommendedName>
</protein>
<keyword evidence="4 7" id="KW-0133">Cell shape</keyword>
<evidence type="ECO:0000256" key="6">
    <source>
        <dbReference type="ARBA" id="ARBA00023316"/>
    </source>
</evidence>
<evidence type="ECO:0000313" key="11">
    <source>
        <dbReference type="Proteomes" id="UP000249130"/>
    </source>
</evidence>
<dbReference type="UniPathway" id="UPA00219"/>
<keyword evidence="3" id="KW-0808">Transferase</keyword>
<dbReference type="InterPro" id="IPR050979">
    <property type="entry name" value="LD-transpeptidase"/>
</dbReference>
<dbReference type="PANTHER" id="PTHR30582">
    <property type="entry name" value="L,D-TRANSPEPTIDASE"/>
    <property type="match status" value="1"/>
</dbReference>
<dbReference type="Pfam" id="PF01471">
    <property type="entry name" value="PG_binding_1"/>
    <property type="match status" value="1"/>
</dbReference>
<feature type="signal peptide" evidence="8">
    <location>
        <begin position="1"/>
        <end position="27"/>
    </location>
</feature>
<proteinExistence type="inferred from homology"/>
<evidence type="ECO:0000256" key="2">
    <source>
        <dbReference type="ARBA" id="ARBA00005992"/>
    </source>
</evidence>
<dbReference type="GO" id="GO:0016740">
    <property type="term" value="F:transferase activity"/>
    <property type="evidence" value="ECO:0007669"/>
    <property type="project" value="UniProtKB-KW"/>
</dbReference>
<dbReference type="Gene3D" id="2.40.440.10">
    <property type="entry name" value="L,D-transpeptidase catalytic domain-like"/>
    <property type="match status" value="1"/>
</dbReference>
<comment type="pathway">
    <text evidence="1 7">Cell wall biogenesis; peptidoglycan biosynthesis.</text>
</comment>
<keyword evidence="11" id="KW-1185">Reference proteome</keyword>
<dbReference type="InterPro" id="IPR036365">
    <property type="entry name" value="PGBD-like_sf"/>
</dbReference>
<dbReference type="InterPro" id="IPR002477">
    <property type="entry name" value="Peptidoglycan-bd-like"/>
</dbReference>
<dbReference type="AlphaFoldDB" id="A0A327L433"/>
<keyword evidence="8" id="KW-0732">Signal</keyword>
<feature type="chain" id="PRO_5016352418" description="L,D-TPase catalytic domain-containing protein" evidence="8">
    <location>
        <begin position="28"/>
        <end position="328"/>
    </location>
</feature>
<keyword evidence="6 7" id="KW-0961">Cell wall biogenesis/degradation</keyword>
<dbReference type="Gene3D" id="1.10.101.10">
    <property type="entry name" value="PGBD-like superfamily/PGBD"/>
    <property type="match status" value="1"/>
</dbReference>
<feature type="domain" description="L,D-TPase catalytic" evidence="9">
    <location>
        <begin position="194"/>
        <end position="327"/>
    </location>
</feature>
<dbReference type="Proteomes" id="UP000249130">
    <property type="component" value="Unassembled WGS sequence"/>
</dbReference>
<feature type="active site" description="Proton donor/acceptor" evidence="7">
    <location>
        <position position="287"/>
    </location>
</feature>
<dbReference type="GO" id="GO:0005576">
    <property type="term" value="C:extracellular region"/>
    <property type="evidence" value="ECO:0007669"/>
    <property type="project" value="TreeGrafter"/>
</dbReference>
<organism evidence="10 11">
    <name type="scientific">Rhodoplanes roseus</name>
    <dbReference type="NCBI Taxonomy" id="29409"/>
    <lineage>
        <taxon>Bacteria</taxon>
        <taxon>Pseudomonadati</taxon>
        <taxon>Pseudomonadota</taxon>
        <taxon>Alphaproteobacteria</taxon>
        <taxon>Hyphomicrobiales</taxon>
        <taxon>Nitrobacteraceae</taxon>
        <taxon>Rhodoplanes</taxon>
    </lineage>
</organism>
<dbReference type="InterPro" id="IPR005490">
    <property type="entry name" value="LD_TPept_cat_dom"/>
</dbReference>
<dbReference type="GO" id="GO:0071972">
    <property type="term" value="F:peptidoglycan L,D-transpeptidase activity"/>
    <property type="evidence" value="ECO:0007669"/>
    <property type="project" value="TreeGrafter"/>
</dbReference>
<dbReference type="SUPFAM" id="SSF141523">
    <property type="entry name" value="L,D-transpeptidase catalytic domain-like"/>
    <property type="match status" value="1"/>
</dbReference>
<dbReference type="SUPFAM" id="SSF47090">
    <property type="entry name" value="PGBD-like"/>
    <property type="match status" value="1"/>
</dbReference>
<evidence type="ECO:0000256" key="4">
    <source>
        <dbReference type="ARBA" id="ARBA00022960"/>
    </source>
</evidence>
<comment type="caution">
    <text evidence="10">The sequence shown here is derived from an EMBL/GenBank/DDBJ whole genome shotgun (WGS) entry which is preliminary data.</text>
</comment>
<evidence type="ECO:0000256" key="1">
    <source>
        <dbReference type="ARBA" id="ARBA00004752"/>
    </source>
</evidence>
<gene>
    <name evidence="10" type="ORF">CH341_05215</name>
</gene>
<feature type="active site" description="Nucleophile" evidence="7">
    <location>
        <position position="303"/>
    </location>
</feature>
<evidence type="ECO:0000256" key="7">
    <source>
        <dbReference type="PROSITE-ProRule" id="PRU01373"/>
    </source>
</evidence>
<accession>A0A327L433</accession>
<dbReference type="CDD" id="cd16913">
    <property type="entry name" value="YkuD_like"/>
    <property type="match status" value="1"/>
</dbReference>
<dbReference type="EMBL" id="NPEX01000022">
    <property type="protein sequence ID" value="RAI45167.1"/>
    <property type="molecule type" value="Genomic_DNA"/>
</dbReference>
<dbReference type="Pfam" id="PF03734">
    <property type="entry name" value="YkuD"/>
    <property type="match status" value="1"/>
</dbReference>
<evidence type="ECO:0000259" key="9">
    <source>
        <dbReference type="PROSITE" id="PS52029"/>
    </source>
</evidence>
<dbReference type="GO" id="GO:0018104">
    <property type="term" value="P:peptidoglycan-protein cross-linking"/>
    <property type="evidence" value="ECO:0007669"/>
    <property type="project" value="TreeGrafter"/>
</dbReference>
<dbReference type="OrthoDB" id="9787225at2"/>
<dbReference type="GO" id="GO:0071555">
    <property type="term" value="P:cell wall organization"/>
    <property type="evidence" value="ECO:0007669"/>
    <property type="project" value="UniProtKB-UniRule"/>
</dbReference>
<keyword evidence="5 7" id="KW-0573">Peptidoglycan synthesis</keyword>
<name>A0A327L433_9BRAD</name>
<evidence type="ECO:0000256" key="5">
    <source>
        <dbReference type="ARBA" id="ARBA00022984"/>
    </source>
</evidence>
<dbReference type="GO" id="GO:0008360">
    <property type="term" value="P:regulation of cell shape"/>
    <property type="evidence" value="ECO:0007669"/>
    <property type="project" value="UniProtKB-UniRule"/>
</dbReference>
<dbReference type="InterPro" id="IPR036366">
    <property type="entry name" value="PGBDSf"/>
</dbReference>
<evidence type="ECO:0000313" key="10">
    <source>
        <dbReference type="EMBL" id="RAI45167.1"/>
    </source>
</evidence>
<dbReference type="InterPro" id="IPR038063">
    <property type="entry name" value="Transpep_catalytic_dom"/>
</dbReference>
<evidence type="ECO:0000256" key="8">
    <source>
        <dbReference type="SAM" id="SignalP"/>
    </source>
</evidence>
<evidence type="ECO:0000256" key="3">
    <source>
        <dbReference type="ARBA" id="ARBA00022679"/>
    </source>
</evidence>
<dbReference type="PANTHER" id="PTHR30582:SF30">
    <property type="entry name" value="BLR4375 PROTEIN"/>
    <property type="match status" value="1"/>
</dbReference>
<reference evidence="10 11" key="1">
    <citation type="submission" date="2017-07" db="EMBL/GenBank/DDBJ databases">
        <title>Draft Genome Sequences of Select Purple Nonsulfur Bacteria.</title>
        <authorList>
            <person name="Lasarre B."/>
            <person name="Mckinlay J.B."/>
        </authorList>
    </citation>
    <scope>NUCLEOTIDE SEQUENCE [LARGE SCALE GENOMIC DNA]</scope>
    <source>
        <strain evidence="10 11">DSM 5909</strain>
    </source>
</reference>
<sequence length="328" mass="34746">MRRLRLVSLALPLAAALAAPFASPGRAGPLTPETVNGATFADAAPSGLSTAVLKAQILLDRAGFSPGAIDGVPGRNFRGALAMFQRGQELDDQGELDAATFAALTATSDEPVLTAYEITRADTAGPFAPEIPEQLEDMARLKRLAYTGPRELLAEKFHIDPRMLVLLNPGVLFDQPGTRIVVPRVARQTAARVARIAVDKQARRVLAFAADGHLVAAYPASIGSDDKPTPSGTYTVRQVARAPVWRYNPRFAFKEVKTARAFNVAAGPNSPLGTVWIGITAPSYGIHGTPVPEEVGASASHGCVRLTNWDAMALAAMVQKGTTVEFVD</sequence>
<dbReference type="PROSITE" id="PS52029">
    <property type="entry name" value="LD_TPASE"/>
    <property type="match status" value="1"/>
</dbReference>